<dbReference type="AlphaFoldDB" id="A0A923NLU5"/>
<comment type="caution">
    <text evidence="2">The sequence shown here is derived from an EMBL/GenBank/DDBJ whole genome shotgun (WGS) entry which is preliminary data.</text>
</comment>
<proteinExistence type="predicted"/>
<dbReference type="Pfam" id="PF00188">
    <property type="entry name" value="CAP"/>
    <property type="match status" value="1"/>
</dbReference>
<accession>A0A923NLU5</accession>
<name>A0A923NLU5_9FIRM</name>
<keyword evidence="3" id="KW-1185">Reference proteome</keyword>
<gene>
    <name evidence="2" type="ORF">H9L42_06880</name>
</gene>
<protein>
    <submittedName>
        <fullName evidence="2">CAP domain-containing protein</fullName>
    </submittedName>
</protein>
<dbReference type="CDD" id="cd05379">
    <property type="entry name" value="CAP_bacterial"/>
    <property type="match status" value="1"/>
</dbReference>
<reference evidence="2" key="1">
    <citation type="submission" date="2020-08" db="EMBL/GenBank/DDBJ databases">
        <title>Genome public.</title>
        <authorList>
            <person name="Liu C."/>
            <person name="Sun Q."/>
        </authorList>
    </citation>
    <scope>NUCLEOTIDE SEQUENCE</scope>
    <source>
        <strain evidence="2">BX12</strain>
    </source>
</reference>
<dbReference type="SUPFAM" id="SSF55797">
    <property type="entry name" value="PR-1-like"/>
    <property type="match status" value="1"/>
</dbReference>
<sequence>METGQEVQELSAGEDYLLSSSSLYAMSTSEAYDADSKTKAMSYCHITPQRSEEGILKAVLSPLLAGTLYFQNEDGIERSYPITEGTKIQTASMNIELGGAVPPGFIESYETIYNRQYLYQVEKNPEHLILIGAENERVQTVFLMEPYQINTENAYLEVTQTAFGGTTIQPIRYYSDKLLEGRLNSSISLLRNESTLANIVANAIRAGNGLCDLIEKEDLTKKAEEQAIRVSTYNGNSSYWHNLGGNPGQRYGNCGYQSVNENITKGGMGSAHCVAVAAIDAYYTSPGHRQNLLAPSHAYIGTGIVYHGADSFTITQAYAK</sequence>
<dbReference type="InterPro" id="IPR014044">
    <property type="entry name" value="CAP_dom"/>
</dbReference>
<evidence type="ECO:0000313" key="2">
    <source>
        <dbReference type="EMBL" id="MBC6679547.1"/>
    </source>
</evidence>
<dbReference type="RefSeq" id="WP_187302654.1">
    <property type="nucleotide sequence ID" value="NZ_JACRYT010000005.1"/>
</dbReference>
<evidence type="ECO:0000259" key="1">
    <source>
        <dbReference type="Pfam" id="PF00188"/>
    </source>
</evidence>
<dbReference type="Proteomes" id="UP000602647">
    <property type="component" value="Unassembled WGS sequence"/>
</dbReference>
<evidence type="ECO:0000313" key="3">
    <source>
        <dbReference type="Proteomes" id="UP000602647"/>
    </source>
</evidence>
<dbReference type="EMBL" id="JACRYT010000005">
    <property type="protein sequence ID" value="MBC6679547.1"/>
    <property type="molecule type" value="Genomic_DNA"/>
</dbReference>
<feature type="domain" description="SCP" evidence="1">
    <location>
        <begin position="202"/>
        <end position="318"/>
    </location>
</feature>
<dbReference type="Gene3D" id="3.40.33.10">
    <property type="entry name" value="CAP"/>
    <property type="match status" value="1"/>
</dbReference>
<dbReference type="InterPro" id="IPR035940">
    <property type="entry name" value="CAP_sf"/>
</dbReference>
<organism evidence="2 3">
    <name type="scientific">Zhenpiania hominis</name>
    <dbReference type="NCBI Taxonomy" id="2763644"/>
    <lineage>
        <taxon>Bacteria</taxon>
        <taxon>Bacillati</taxon>
        <taxon>Bacillota</taxon>
        <taxon>Clostridia</taxon>
        <taxon>Peptostreptococcales</taxon>
        <taxon>Anaerovoracaceae</taxon>
        <taxon>Zhenpiania</taxon>
    </lineage>
</organism>